<proteinExistence type="inferred from homology"/>
<evidence type="ECO:0000256" key="2">
    <source>
        <dbReference type="ARBA" id="ARBA00022606"/>
    </source>
</evidence>
<dbReference type="PANTHER" id="PTHR11188">
    <property type="entry name" value="ARRESTIN DOMAIN CONTAINING PROTEIN"/>
    <property type="match status" value="1"/>
</dbReference>
<evidence type="ECO:0000256" key="3">
    <source>
        <dbReference type="SAM" id="MobiDB-lite"/>
    </source>
</evidence>
<dbReference type="GO" id="GO:0015031">
    <property type="term" value="P:protein transport"/>
    <property type="evidence" value="ECO:0007669"/>
    <property type="project" value="TreeGrafter"/>
</dbReference>
<dbReference type="Pfam" id="PF02752">
    <property type="entry name" value="Arrestin_C"/>
    <property type="match status" value="1"/>
</dbReference>
<comment type="similarity">
    <text evidence="1">Belongs to the arrestin family.</text>
</comment>
<name>A0A2H1VGC8_SPOFR</name>
<dbReference type="InterPro" id="IPR050357">
    <property type="entry name" value="Arrestin_domain-protein"/>
</dbReference>
<dbReference type="PANTHER" id="PTHR11188:SF17">
    <property type="entry name" value="FI21816P1"/>
    <property type="match status" value="1"/>
</dbReference>
<evidence type="ECO:0000259" key="4">
    <source>
        <dbReference type="SMART" id="SM01017"/>
    </source>
</evidence>
<keyword evidence="2" id="KW-0716">Sensory transduction</keyword>
<dbReference type="Pfam" id="PF00339">
    <property type="entry name" value="Arrestin_N"/>
    <property type="match status" value="1"/>
</dbReference>
<organism evidence="5">
    <name type="scientific">Spodoptera frugiperda</name>
    <name type="common">Fall armyworm</name>
    <dbReference type="NCBI Taxonomy" id="7108"/>
    <lineage>
        <taxon>Eukaryota</taxon>
        <taxon>Metazoa</taxon>
        <taxon>Ecdysozoa</taxon>
        <taxon>Arthropoda</taxon>
        <taxon>Hexapoda</taxon>
        <taxon>Insecta</taxon>
        <taxon>Pterygota</taxon>
        <taxon>Neoptera</taxon>
        <taxon>Endopterygota</taxon>
        <taxon>Lepidoptera</taxon>
        <taxon>Glossata</taxon>
        <taxon>Ditrysia</taxon>
        <taxon>Noctuoidea</taxon>
        <taxon>Noctuidae</taxon>
        <taxon>Amphipyrinae</taxon>
        <taxon>Spodoptera</taxon>
    </lineage>
</organism>
<accession>A0A2H1VGC8</accession>
<dbReference type="SUPFAM" id="SSF81296">
    <property type="entry name" value="E set domains"/>
    <property type="match status" value="2"/>
</dbReference>
<feature type="region of interest" description="Disordered" evidence="3">
    <location>
        <begin position="306"/>
        <end position="327"/>
    </location>
</feature>
<dbReference type="AlphaFoldDB" id="A0A2H1VGC8"/>
<dbReference type="EMBL" id="ODYU01002434">
    <property type="protein sequence ID" value="SOQ39910.1"/>
    <property type="molecule type" value="Genomic_DNA"/>
</dbReference>
<feature type="domain" description="Arrestin C-terminal-like" evidence="4">
    <location>
        <begin position="163"/>
        <end position="301"/>
    </location>
</feature>
<evidence type="ECO:0000256" key="1">
    <source>
        <dbReference type="ARBA" id="ARBA00005298"/>
    </source>
</evidence>
<dbReference type="SMART" id="SM01017">
    <property type="entry name" value="Arrestin_C"/>
    <property type="match status" value="1"/>
</dbReference>
<dbReference type="Gene3D" id="2.60.40.640">
    <property type="match status" value="2"/>
</dbReference>
<reference evidence="5" key="1">
    <citation type="submission" date="2016-07" db="EMBL/GenBank/DDBJ databases">
        <authorList>
            <person name="Bretaudeau A."/>
        </authorList>
    </citation>
    <scope>NUCLEOTIDE SEQUENCE</scope>
    <source>
        <strain evidence="5">Rice</strain>
        <tissue evidence="5">Whole body</tissue>
    </source>
</reference>
<dbReference type="InterPro" id="IPR014752">
    <property type="entry name" value="Arrestin-like_C"/>
</dbReference>
<dbReference type="InterPro" id="IPR014756">
    <property type="entry name" value="Ig_E-set"/>
</dbReference>
<feature type="compositionally biased region" description="Basic and acidic residues" evidence="3">
    <location>
        <begin position="314"/>
        <end position="327"/>
    </location>
</feature>
<dbReference type="InterPro" id="IPR011022">
    <property type="entry name" value="Arrestin_C-like"/>
</dbReference>
<gene>
    <name evidence="5" type="ORF">SFRICE_003338</name>
</gene>
<protein>
    <submittedName>
        <fullName evidence="5">SFRICE_003338</fullName>
    </submittedName>
</protein>
<dbReference type="InterPro" id="IPR011021">
    <property type="entry name" value="Arrestin-like_N"/>
</dbReference>
<evidence type="ECO:0000313" key="5">
    <source>
        <dbReference type="EMBL" id="SOQ39910.1"/>
    </source>
</evidence>
<dbReference type="GO" id="GO:0005737">
    <property type="term" value="C:cytoplasm"/>
    <property type="evidence" value="ECO:0007669"/>
    <property type="project" value="TreeGrafter"/>
</dbReference>
<sequence>MTLLCQILLEKAKEGVFRSGDSVRGTLKYSVDEPTKYETIYIRFVGHGSVNWTESDGDDRKTYNNREEYADLTQYCLKPDEDNVLKGCYDHPFEFLIPDDIPISKKDGVCHIYYKVVAVFVKSEGFFKTEKFDTEIPVYGYVNRCSPEPLIFGLQKELFSLTTTNKINVKVEIDKTFVTPGENITLKVTVNNNTDIPITIRTELVKRFTYRADDGHTRVDTVTVIGTAGNSPPMKERSVSNLTCIVPTLPSLYSIQNSKMVDGAYRVRVTAVVPFPHINESADVPVVIGEGKDLLGATAKNVDGKALCPETPDDEKNDKHLEGLKVQ</sequence>